<evidence type="ECO:0000256" key="3">
    <source>
        <dbReference type="SAM" id="SignalP"/>
    </source>
</evidence>
<feature type="domain" description="3-keto-alpha-glucoside-1,2-lyase/3-keto-2-hydroxy-glucal hydratase" evidence="4">
    <location>
        <begin position="42"/>
        <end position="254"/>
    </location>
</feature>
<dbReference type="Pfam" id="PF13517">
    <property type="entry name" value="FG-GAP_3"/>
    <property type="match status" value="1"/>
</dbReference>
<feature type="chain" id="PRO_5041271911" evidence="3">
    <location>
        <begin position="22"/>
        <end position="647"/>
    </location>
</feature>
<feature type="signal peptide" evidence="3">
    <location>
        <begin position="1"/>
        <end position="21"/>
    </location>
</feature>
<dbReference type="PANTHER" id="PTHR44103">
    <property type="entry name" value="PROPROTEIN CONVERTASE P"/>
    <property type="match status" value="1"/>
</dbReference>
<gene>
    <name evidence="5" type="ORF">K4G66_20805</name>
</gene>
<dbReference type="SUPFAM" id="SSF69318">
    <property type="entry name" value="Integrin alpha N-terminal domain"/>
    <property type="match status" value="1"/>
</dbReference>
<dbReference type="EMBL" id="CP120682">
    <property type="protein sequence ID" value="WKN34817.1"/>
    <property type="molecule type" value="Genomic_DNA"/>
</dbReference>
<organism evidence="5">
    <name type="scientific">Roseihalotalea indica</name>
    <dbReference type="NCBI Taxonomy" id="2867963"/>
    <lineage>
        <taxon>Bacteria</taxon>
        <taxon>Pseudomonadati</taxon>
        <taxon>Bacteroidota</taxon>
        <taxon>Cytophagia</taxon>
        <taxon>Cytophagales</taxon>
        <taxon>Catalimonadaceae</taxon>
        <taxon>Roseihalotalea</taxon>
    </lineage>
</organism>
<keyword evidence="1 3" id="KW-0732">Signal</keyword>
<dbReference type="PANTHER" id="PTHR44103:SF1">
    <property type="entry name" value="PROPROTEIN CONVERTASE P"/>
    <property type="match status" value="1"/>
</dbReference>
<reference evidence="5" key="1">
    <citation type="journal article" date="2023" name="Comput. Struct. Biotechnol. J.">
        <title>Discovery of a novel marine Bacteroidetes with a rich repertoire of carbohydrate-active enzymes.</title>
        <authorList>
            <person name="Chen B."/>
            <person name="Liu G."/>
            <person name="Chen Q."/>
            <person name="Wang H."/>
            <person name="Liu L."/>
            <person name="Tang K."/>
        </authorList>
    </citation>
    <scope>NUCLEOTIDE SEQUENCE</scope>
    <source>
        <strain evidence="5">TK19036</strain>
    </source>
</reference>
<dbReference type="Pfam" id="PF06439">
    <property type="entry name" value="3keto-disac_hyd"/>
    <property type="match status" value="1"/>
</dbReference>
<proteinExistence type="predicted"/>
<accession>A0AA49GIH5</accession>
<name>A0AA49GIH5_9BACT</name>
<dbReference type="InterPro" id="IPR010496">
    <property type="entry name" value="AL/BT2_dom"/>
</dbReference>
<dbReference type="InterPro" id="IPR013517">
    <property type="entry name" value="FG-GAP"/>
</dbReference>
<feature type="region of interest" description="Disordered" evidence="2">
    <location>
        <begin position="153"/>
        <end position="172"/>
    </location>
</feature>
<evidence type="ECO:0000256" key="2">
    <source>
        <dbReference type="SAM" id="MobiDB-lite"/>
    </source>
</evidence>
<dbReference type="InterPro" id="IPR028994">
    <property type="entry name" value="Integrin_alpha_N"/>
</dbReference>
<sequence length="647" mass="71599">MKSIILSIIFVSVSVFSVAQSGSNEMPIDPSLTFIPDYTVQGESLEGWHVVGDAEWRAQDGELIGTANSGSGGGWLVYDSSYQDIGFHAMFKCTGGSETGILFRMEETDEGMKGVLVSIQDEVIPYQVTLDAEGKELTREQLRGAGGIWYRLAPPPPEEAEAPRGNRIPPRRAPDVELPISIPNTELRPGEWNQVEVFLDLNVIRTFLNDGSEIGGAIDENDSTQADAGIHGYGPIALYVGGSGEVRYKDIMLKDASVRVTPKEESSPDFTVQCINDMYYSWAANAADFNRDGILDIVAGPYIYYGPDYTKHREIFPAIAGGASLEFPYNRVQDTYDFDNDGWPDVLSSAFATTLYMNPKGERRHWKSYNILPGVSQSEITDFVDIDQDGKPELVYSGNGTVRYAKPNADDPTQPWDEYNVSEQGYGLSHGIGTGDINGDGRIDILNAYGWWEQPAELNHETLWEYHPVALGRYGHRARGIGGTIMAVYDANGDGLMDVVTNLNAHGFGFAWFEQRRDDQGEISFVQHMLSDDYSEESVGGITFSQPHGATFADIDQDGVQDFIVGKRYFTHLDNYYDPDPYSPPVLYWYRTVRNPDAPGGAEFVPELIHNRSGAGSEVDAVDLNNDGAVDIITSTNRGTFIYWNKK</sequence>
<dbReference type="Gene3D" id="2.130.10.130">
    <property type="entry name" value="Integrin alpha, N-terminal"/>
    <property type="match status" value="2"/>
</dbReference>
<protein>
    <submittedName>
        <fullName evidence="5">FG-GAP-like repeat-containing protein</fullName>
    </submittedName>
</protein>
<evidence type="ECO:0000313" key="5">
    <source>
        <dbReference type="EMBL" id="WKN34817.1"/>
    </source>
</evidence>
<evidence type="ECO:0000256" key="1">
    <source>
        <dbReference type="ARBA" id="ARBA00022729"/>
    </source>
</evidence>
<dbReference type="Gene3D" id="2.60.120.560">
    <property type="entry name" value="Exo-inulinase, domain 1"/>
    <property type="match status" value="1"/>
</dbReference>
<evidence type="ECO:0000259" key="4">
    <source>
        <dbReference type="Pfam" id="PF06439"/>
    </source>
</evidence>
<dbReference type="AlphaFoldDB" id="A0AA49GIH5"/>
<reference evidence="5" key="2">
    <citation type="journal article" date="2024" name="Antonie Van Leeuwenhoek">
        <title>Roseihalotalea indica gen. nov., sp. nov., a halophilic Bacteroidetes from mesopelagic Southwest Indian Ocean with higher carbohydrate metabolic potential.</title>
        <authorList>
            <person name="Chen B."/>
            <person name="Zhang M."/>
            <person name="Lin D."/>
            <person name="Ye J."/>
            <person name="Tang K."/>
        </authorList>
    </citation>
    <scope>NUCLEOTIDE SEQUENCE</scope>
    <source>
        <strain evidence="5">TK19036</strain>
    </source>
</reference>
<dbReference type="GO" id="GO:0016787">
    <property type="term" value="F:hydrolase activity"/>
    <property type="evidence" value="ECO:0007669"/>
    <property type="project" value="InterPro"/>
</dbReference>